<evidence type="ECO:0000259" key="1">
    <source>
        <dbReference type="Pfam" id="PF18962"/>
    </source>
</evidence>
<evidence type="ECO:0000313" key="4">
    <source>
        <dbReference type="Proteomes" id="UP001501410"/>
    </source>
</evidence>
<dbReference type="EMBL" id="BAABEZ010000004">
    <property type="protein sequence ID" value="GAA4450504.1"/>
    <property type="molecule type" value="Genomic_DNA"/>
</dbReference>
<reference evidence="4" key="1">
    <citation type="journal article" date="2019" name="Int. J. Syst. Evol. Microbiol.">
        <title>The Global Catalogue of Microorganisms (GCM) 10K type strain sequencing project: providing services to taxonomists for standard genome sequencing and annotation.</title>
        <authorList>
            <consortium name="The Broad Institute Genomics Platform"/>
            <consortium name="The Broad Institute Genome Sequencing Center for Infectious Disease"/>
            <person name="Wu L."/>
            <person name="Ma J."/>
        </authorList>
    </citation>
    <scope>NUCLEOTIDE SEQUENCE [LARGE SCALE GENOMIC DNA]</scope>
    <source>
        <strain evidence="4">JCM 31921</strain>
    </source>
</reference>
<dbReference type="Pfam" id="PF18962">
    <property type="entry name" value="Por_Secre_tail"/>
    <property type="match status" value="1"/>
</dbReference>
<comment type="caution">
    <text evidence="3">The sequence shown here is derived from an EMBL/GenBank/DDBJ whole genome shotgun (WGS) entry which is preliminary data.</text>
</comment>
<name>A0ABP8MJA3_9BACT</name>
<feature type="domain" description="GEVED" evidence="2">
    <location>
        <begin position="722"/>
        <end position="802"/>
    </location>
</feature>
<proteinExistence type="predicted"/>
<dbReference type="InterPro" id="IPR045474">
    <property type="entry name" value="GEVED"/>
</dbReference>
<protein>
    <recommendedName>
        <fullName evidence="5">Secretion system C-terminal sorting domain-containing protein</fullName>
    </recommendedName>
</protein>
<evidence type="ECO:0008006" key="5">
    <source>
        <dbReference type="Google" id="ProtNLM"/>
    </source>
</evidence>
<evidence type="ECO:0000313" key="3">
    <source>
        <dbReference type="EMBL" id="GAA4450504.1"/>
    </source>
</evidence>
<feature type="domain" description="GEVED" evidence="2">
    <location>
        <begin position="459"/>
        <end position="537"/>
    </location>
</feature>
<sequence length="901" mass="97786">MKKLFTLFTLFTAFTMFQVQNKVSAQTLGCKSNLTAFSRTFEYLSSGTEVTDIESDCASKTGIPLGFNFKFGPCGSQSTHNTVQVSSNGWINLGAAVSGCQPVAGSGVAPQTIFPGLWPFYGQSAQVSGAYGGVATYSTDVLSSGNKVFTMEWKNWRITANSSTSGVGYYVISFQVKLYEGSNLIEYCYKIESTSSGSGPVNLYLVGMGKQKPSSYTSPYPATPCPGYDYFMMNNPISTPTINRGGSWGAAQAGLPNDNQVLQFYQACCGKPAAGVISQPDSVCACQPFVAKLSGATPNPFTTYGVHYQWQTASSSSGPWSDITGGTATSQYFAGICASADTFVRVIVTCDSSGLSDTTPVKHITLITQPYNCYCYSAASIDDNLSGVNIGNVKIINKGNDTLLNNGSGTPGYLNKQFFHSYTLNTGVRPIPALNRDSVYKYSVMGITRDTFAFAGSGVATYIDWNKDGVYNTSTELANFNIISGTSAQFISSISVPSWAMKDTLGMRVVMKKGAATASDVPPCGAYTEGETEDYLVVVQDPICPGPLYAGKAYITDTSMCDGYTTTVWDTAHARSMSQMHWEWEYSLDNTNWANVTPSSRMKDTITPVVRQNTYYRLRIVCEATRDTIYSNKLFIKRKEPYKCYCHSIANGTGGADSSDIGTFKIGTYTFNTGGAHVRNPEAIRLRTDRTDLTPMDLWADTKYDIAVYHTLVTPTHGDARISVFIDYNHNLIYDVPAELVWTATSTYANFYPHDTIRIPAAVIPNVATGLRVVLNNNMGGSNPNDFGCDEFTSGEIEDYLVILHRRTTGIADVTNVDNLQIYPNPNNGQFTVSFNAPNAIADVSVSVTSITGQQIMLEQYQSIGSSFNHSYDLSGKVAGGVYFITLTTDGQKSVQKLIIK</sequence>
<feature type="domain" description="Secretion system C-terminal sorting" evidence="1">
    <location>
        <begin position="822"/>
        <end position="900"/>
    </location>
</feature>
<gene>
    <name evidence="3" type="ORF">GCM10023092_06460</name>
</gene>
<dbReference type="InterPro" id="IPR026444">
    <property type="entry name" value="Secre_tail"/>
</dbReference>
<dbReference type="Pfam" id="PF20009">
    <property type="entry name" value="GEVED"/>
    <property type="match status" value="2"/>
</dbReference>
<accession>A0ABP8MJA3</accession>
<keyword evidence="4" id="KW-1185">Reference proteome</keyword>
<dbReference type="RefSeq" id="WP_344822641.1">
    <property type="nucleotide sequence ID" value="NZ_BAABEZ010000004.1"/>
</dbReference>
<organism evidence="3 4">
    <name type="scientific">Rurimicrobium arvi</name>
    <dbReference type="NCBI Taxonomy" id="2049916"/>
    <lineage>
        <taxon>Bacteria</taxon>
        <taxon>Pseudomonadati</taxon>
        <taxon>Bacteroidota</taxon>
        <taxon>Chitinophagia</taxon>
        <taxon>Chitinophagales</taxon>
        <taxon>Chitinophagaceae</taxon>
        <taxon>Rurimicrobium</taxon>
    </lineage>
</organism>
<dbReference type="NCBIfam" id="TIGR04183">
    <property type="entry name" value="Por_Secre_tail"/>
    <property type="match status" value="1"/>
</dbReference>
<evidence type="ECO:0000259" key="2">
    <source>
        <dbReference type="Pfam" id="PF20009"/>
    </source>
</evidence>
<dbReference type="Proteomes" id="UP001501410">
    <property type="component" value="Unassembled WGS sequence"/>
</dbReference>